<evidence type="ECO:0000313" key="3">
    <source>
        <dbReference type="Proteomes" id="UP000092460"/>
    </source>
</evidence>
<dbReference type="Proteomes" id="UP000092460">
    <property type="component" value="Unassembled WGS sequence"/>
</dbReference>
<sequence>MAKETPGPASLYGLPPTVGYENHDVRKQRLPKYSFGVKTDQKILDVGPGPARYNVEKLVRYGVSRANHFTIAPKTKIIDKVKSPGPQAYAVHKFPIFKGSRAPAYSMGKVNTFEFKKCAPGPNKYGIKDNFIRQRAPAYTLGVKKYLPELVRSPGPAGYPAASLNKVKPQSPKYTLTPNNKFIRKLYGPGSNYYNRMNYKPGKRAPIYSFGIRHHSKTRPMIVPCSEVKVKRNRSSNYSIIVPPSDKPRSPGPAGYGPSNISLIRRSSPQFSMSSRFGPRWNKSWVPASNHYNCMNYQPGKKAPSYSFGQRISTRSPPLIIPD</sequence>
<evidence type="ECO:0000256" key="1">
    <source>
        <dbReference type="SAM" id="MobiDB-lite"/>
    </source>
</evidence>
<reference evidence="2" key="2">
    <citation type="submission" date="2020-05" db="UniProtKB">
        <authorList>
            <consortium name="EnsemblMetazoa"/>
        </authorList>
    </citation>
    <scope>IDENTIFICATION</scope>
    <source>
        <strain evidence="2">IAEA</strain>
    </source>
</reference>
<dbReference type="VEuPathDB" id="VectorBase:GPPI023196"/>
<name>A0A1B0B9M2_9MUSC</name>
<organism evidence="2 3">
    <name type="scientific">Glossina palpalis gambiensis</name>
    <dbReference type="NCBI Taxonomy" id="67801"/>
    <lineage>
        <taxon>Eukaryota</taxon>
        <taxon>Metazoa</taxon>
        <taxon>Ecdysozoa</taxon>
        <taxon>Arthropoda</taxon>
        <taxon>Hexapoda</taxon>
        <taxon>Insecta</taxon>
        <taxon>Pterygota</taxon>
        <taxon>Neoptera</taxon>
        <taxon>Endopterygota</taxon>
        <taxon>Diptera</taxon>
        <taxon>Brachycera</taxon>
        <taxon>Muscomorpha</taxon>
        <taxon>Hippoboscoidea</taxon>
        <taxon>Glossinidae</taxon>
        <taxon>Glossina</taxon>
    </lineage>
</organism>
<dbReference type="AlphaFoldDB" id="A0A1B0B9M2"/>
<dbReference type="EnsemblMetazoa" id="GPPI023196-RA">
    <property type="protein sequence ID" value="GPPI023196-PA"/>
    <property type="gene ID" value="GPPI023196"/>
</dbReference>
<reference evidence="3" key="1">
    <citation type="submission" date="2015-01" db="EMBL/GenBank/DDBJ databases">
        <authorList>
            <person name="Aksoy S."/>
            <person name="Warren W."/>
            <person name="Wilson R.K."/>
        </authorList>
    </citation>
    <scope>NUCLEOTIDE SEQUENCE [LARGE SCALE GENOMIC DNA]</scope>
    <source>
        <strain evidence="3">IAEA</strain>
    </source>
</reference>
<accession>A0A1B0B9M2</accession>
<keyword evidence="3" id="KW-1185">Reference proteome</keyword>
<proteinExistence type="predicted"/>
<dbReference type="EMBL" id="JXJN01010490">
    <property type="status" value="NOT_ANNOTATED_CDS"/>
    <property type="molecule type" value="Genomic_DNA"/>
</dbReference>
<feature type="region of interest" description="Disordered" evidence="1">
    <location>
        <begin position="238"/>
        <end position="257"/>
    </location>
</feature>
<dbReference type="PANTHER" id="PTHR21580:SF28">
    <property type="entry name" value="BOREALIN N-TERMINAL DOMAIN-CONTAINING PROTEIN-RELATED"/>
    <property type="match status" value="1"/>
</dbReference>
<dbReference type="InterPro" id="IPR010736">
    <property type="entry name" value="SHIPPO-rpt"/>
</dbReference>
<dbReference type="STRING" id="67801.A0A1B0B9M2"/>
<dbReference type="GO" id="GO:0005856">
    <property type="term" value="C:cytoskeleton"/>
    <property type="evidence" value="ECO:0007669"/>
    <property type="project" value="TreeGrafter"/>
</dbReference>
<dbReference type="InterPro" id="IPR051291">
    <property type="entry name" value="CIMAP"/>
</dbReference>
<dbReference type="Pfam" id="PF07004">
    <property type="entry name" value="SHIPPO-rpt"/>
    <property type="match status" value="6"/>
</dbReference>
<evidence type="ECO:0000313" key="2">
    <source>
        <dbReference type="EnsemblMetazoa" id="GPPI023196-PA"/>
    </source>
</evidence>
<dbReference type="PANTHER" id="PTHR21580">
    <property type="entry name" value="SHIPPO-1-RELATED"/>
    <property type="match status" value="1"/>
</dbReference>
<evidence type="ECO:0008006" key="4">
    <source>
        <dbReference type="Google" id="ProtNLM"/>
    </source>
</evidence>
<protein>
    <recommendedName>
        <fullName evidence="4">Outer dense fiber protein 3</fullName>
    </recommendedName>
</protein>